<dbReference type="Gene3D" id="3.40.1620.10">
    <property type="entry name" value="YefM-like domain"/>
    <property type="match status" value="1"/>
</dbReference>
<dbReference type="InterPro" id="IPR036165">
    <property type="entry name" value="YefM-like_sf"/>
</dbReference>
<evidence type="ECO:0000313" key="3">
    <source>
        <dbReference type="EMBL" id="MBG0780319.1"/>
    </source>
</evidence>
<name>A0A931GCG1_9BACT</name>
<proteinExistence type="inferred from homology"/>
<gene>
    <name evidence="3" type="ORF">H0S81_10395</name>
</gene>
<dbReference type="EMBL" id="JACCQK010000673">
    <property type="protein sequence ID" value="MBG0780319.1"/>
    <property type="molecule type" value="Genomic_DNA"/>
</dbReference>
<reference evidence="3" key="1">
    <citation type="submission" date="2020-07" db="EMBL/GenBank/DDBJ databases">
        <title>Severe corrosion of carbon steel in oil field produced water can be linked to methanogenic archaea containing a special type of NiFe hydrogenase.</title>
        <authorList>
            <person name="Lahme S."/>
            <person name="Mand J."/>
            <person name="Longwell J."/>
            <person name="Smith R."/>
            <person name="Enning D."/>
        </authorList>
    </citation>
    <scope>NUCLEOTIDE SEQUENCE</scope>
    <source>
        <strain evidence="3">MIC098Bin6</strain>
    </source>
</reference>
<comment type="function">
    <text evidence="2">Antitoxin component of a type II toxin-antitoxin (TA) system.</text>
</comment>
<dbReference type="Pfam" id="PF02604">
    <property type="entry name" value="PhdYeFM_antitox"/>
    <property type="match status" value="1"/>
</dbReference>
<dbReference type="InterPro" id="IPR006442">
    <property type="entry name" value="Antitoxin_Phd/YefM"/>
</dbReference>
<dbReference type="NCBIfam" id="TIGR01552">
    <property type="entry name" value="phd_fam"/>
    <property type="match status" value="1"/>
</dbReference>
<sequence>METWKLQDAKAKFSQLVESALKIGPQFVTRRGKKAVVVVSVAEYEKLRSQKKSFREFLLNCPKMDDAFEIERQKEYPRSLEL</sequence>
<dbReference type="Proteomes" id="UP000706172">
    <property type="component" value="Unassembled WGS sequence"/>
</dbReference>
<protein>
    <recommendedName>
        <fullName evidence="2">Antitoxin</fullName>
    </recommendedName>
</protein>
<evidence type="ECO:0000256" key="2">
    <source>
        <dbReference type="RuleBase" id="RU362080"/>
    </source>
</evidence>
<accession>A0A931GCG1</accession>
<feature type="non-terminal residue" evidence="3">
    <location>
        <position position="82"/>
    </location>
</feature>
<dbReference type="SUPFAM" id="SSF143120">
    <property type="entry name" value="YefM-like"/>
    <property type="match status" value="1"/>
</dbReference>
<comment type="caution">
    <text evidence="3">The sequence shown here is derived from an EMBL/GenBank/DDBJ whole genome shotgun (WGS) entry which is preliminary data.</text>
</comment>
<comment type="similarity">
    <text evidence="1 2">Belongs to the phD/YefM antitoxin family.</text>
</comment>
<organism evidence="3 4">
    <name type="scientific">Desulfotignum balticum</name>
    <dbReference type="NCBI Taxonomy" id="115781"/>
    <lineage>
        <taxon>Bacteria</taxon>
        <taxon>Pseudomonadati</taxon>
        <taxon>Thermodesulfobacteriota</taxon>
        <taxon>Desulfobacteria</taxon>
        <taxon>Desulfobacterales</taxon>
        <taxon>Desulfobacteraceae</taxon>
        <taxon>Desulfotignum</taxon>
    </lineage>
</organism>
<evidence type="ECO:0000256" key="1">
    <source>
        <dbReference type="ARBA" id="ARBA00009981"/>
    </source>
</evidence>
<dbReference type="AlphaFoldDB" id="A0A931GCG1"/>
<evidence type="ECO:0000313" key="4">
    <source>
        <dbReference type="Proteomes" id="UP000706172"/>
    </source>
</evidence>